<dbReference type="AlphaFoldDB" id="A0A7J9GXJ3"/>
<sequence>MEEFGDYRRHDRKGKTQCGFQA</sequence>
<organism evidence="2 3">
    <name type="scientific">Gossypium harknessii</name>
    <dbReference type="NCBI Taxonomy" id="34285"/>
    <lineage>
        <taxon>Eukaryota</taxon>
        <taxon>Viridiplantae</taxon>
        <taxon>Streptophyta</taxon>
        <taxon>Embryophyta</taxon>
        <taxon>Tracheophyta</taxon>
        <taxon>Spermatophyta</taxon>
        <taxon>Magnoliopsida</taxon>
        <taxon>eudicotyledons</taxon>
        <taxon>Gunneridae</taxon>
        <taxon>Pentapetalae</taxon>
        <taxon>rosids</taxon>
        <taxon>malvids</taxon>
        <taxon>Malvales</taxon>
        <taxon>Malvaceae</taxon>
        <taxon>Malvoideae</taxon>
        <taxon>Gossypium</taxon>
    </lineage>
</organism>
<name>A0A7J9GXJ3_9ROSI</name>
<feature type="non-terminal residue" evidence="2">
    <location>
        <position position="22"/>
    </location>
</feature>
<feature type="region of interest" description="Disordered" evidence="1">
    <location>
        <begin position="1"/>
        <end position="22"/>
    </location>
</feature>
<reference evidence="2 3" key="1">
    <citation type="journal article" date="2019" name="Genome Biol. Evol.">
        <title>Insights into the evolution of the New World diploid cottons (Gossypium, subgenus Houzingenia) based on genome sequencing.</title>
        <authorList>
            <person name="Grover C.E."/>
            <person name="Arick M.A. 2nd"/>
            <person name="Thrash A."/>
            <person name="Conover J.L."/>
            <person name="Sanders W.S."/>
            <person name="Peterson D.G."/>
            <person name="Frelichowski J.E."/>
            <person name="Scheffler J.A."/>
            <person name="Scheffler B.E."/>
            <person name="Wendel J.F."/>
        </authorList>
    </citation>
    <scope>NUCLEOTIDE SEQUENCE [LARGE SCALE GENOMIC DNA]</scope>
    <source>
        <strain evidence="2">0</strain>
        <tissue evidence="2">Leaf</tissue>
    </source>
</reference>
<keyword evidence="3" id="KW-1185">Reference proteome</keyword>
<dbReference type="Proteomes" id="UP000593560">
    <property type="component" value="Unassembled WGS sequence"/>
</dbReference>
<evidence type="ECO:0000256" key="1">
    <source>
        <dbReference type="SAM" id="MobiDB-lite"/>
    </source>
</evidence>
<proteinExistence type="predicted"/>
<evidence type="ECO:0000313" key="3">
    <source>
        <dbReference type="Proteomes" id="UP000593560"/>
    </source>
</evidence>
<evidence type="ECO:0000313" key="2">
    <source>
        <dbReference type="EMBL" id="MBA0802283.1"/>
    </source>
</evidence>
<dbReference type="EMBL" id="JABFAD010000007">
    <property type="protein sequence ID" value="MBA0802283.1"/>
    <property type="molecule type" value="Genomic_DNA"/>
</dbReference>
<protein>
    <submittedName>
        <fullName evidence="2">Uncharacterized protein</fullName>
    </submittedName>
</protein>
<comment type="caution">
    <text evidence="2">The sequence shown here is derived from an EMBL/GenBank/DDBJ whole genome shotgun (WGS) entry which is preliminary data.</text>
</comment>
<gene>
    <name evidence="2" type="ORF">Gohar_012594</name>
</gene>
<accession>A0A7J9GXJ3</accession>